<proteinExistence type="predicted"/>
<evidence type="ECO:0000313" key="1">
    <source>
        <dbReference type="EMBL" id="KAJ7636819.1"/>
    </source>
</evidence>
<name>A0AAD7C3M2_9AGAR</name>
<evidence type="ECO:0000313" key="2">
    <source>
        <dbReference type="Proteomes" id="UP001221142"/>
    </source>
</evidence>
<sequence length="386" mass="43417">MAAIPSRVLTLVLVIALTTLICLSILVLEPGERVLSFLDRNSPPAQVPISIGTDRILPVPSHTYIVHLARRTDRRREMERLRKLLGVEWSYIRAEESDSPLIDQLMSGIRKLRTDALAENGYAGDKHNTTVSLPFTWPDDHARMSFTPFEKEDKSTPGDVEFLDDIQPEEEQDPMTCTMGDFNLTPYSPKLAEVRTLTRSRVACFRSHFAAIRHAATRAPDAIPHASLFFEDDIDMESDIQERLASVWPYLPADWDLVFLGHGWGNETRYAALGPPSPYASTHIHPSNAPLCTHAYALSAKGVQHVLRHLAYEPFAYSRPIDNALAWLIISGRIKSYSVAPSVVVQRKKDVSDVLKGVHYKIRYSWDHLDRGVLAQADAAKMADWN</sequence>
<gene>
    <name evidence="1" type="ORF">FB45DRAFT_864810</name>
</gene>
<comment type="caution">
    <text evidence="1">The sequence shown here is derived from an EMBL/GenBank/DDBJ whole genome shotgun (WGS) entry which is preliminary data.</text>
</comment>
<keyword evidence="2" id="KW-1185">Reference proteome</keyword>
<dbReference type="EMBL" id="JARKIF010000006">
    <property type="protein sequence ID" value="KAJ7636819.1"/>
    <property type="molecule type" value="Genomic_DNA"/>
</dbReference>
<organism evidence="1 2">
    <name type="scientific">Roridomyces roridus</name>
    <dbReference type="NCBI Taxonomy" id="1738132"/>
    <lineage>
        <taxon>Eukaryota</taxon>
        <taxon>Fungi</taxon>
        <taxon>Dikarya</taxon>
        <taxon>Basidiomycota</taxon>
        <taxon>Agaricomycotina</taxon>
        <taxon>Agaricomycetes</taxon>
        <taxon>Agaricomycetidae</taxon>
        <taxon>Agaricales</taxon>
        <taxon>Marasmiineae</taxon>
        <taxon>Mycenaceae</taxon>
        <taxon>Roridomyces</taxon>
    </lineage>
</organism>
<dbReference type="AlphaFoldDB" id="A0AAD7C3M2"/>
<evidence type="ECO:0008006" key="3">
    <source>
        <dbReference type="Google" id="ProtNLM"/>
    </source>
</evidence>
<protein>
    <recommendedName>
        <fullName evidence="3">Glycosyltransferase family 25 protein</fullName>
    </recommendedName>
</protein>
<accession>A0AAD7C3M2</accession>
<dbReference type="Proteomes" id="UP001221142">
    <property type="component" value="Unassembled WGS sequence"/>
</dbReference>
<reference evidence="1" key="1">
    <citation type="submission" date="2023-03" db="EMBL/GenBank/DDBJ databases">
        <title>Massive genome expansion in bonnet fungi (Mycena s.s.) driven by repeated elements and novel gene families across ecological guilds.</title>
        <authorList>
            <consortium name="Lawrence Berkeley National Laboratory"/>
            <person name="Harder C.B."/>
            <person name="Miyauchi S."/>
            <person name="Viragh M."/>
            <person name="Kuo A."/>
            <person name="Thoen E."/>
            <person name="Andreopoulos B."/>
            <person name="Lu D."/>
            <person name="Skrede I."/>
            <person name="Drula E."/>
            <person name="Henrissat B."/>
            <person name="Morin E."/>
            <person name="Kohler A."/>
            <person name="Barry K."/>
            <person name="LaButti K."/>
            <person name="Morin E."/>
            <person name="Salamov A."/>
            <person name="Lipzen A."/>
            <person name="Mereny Z."/>
            <person name="Hegedus B."/>
            <person name="Baldrian P."/>
            <person name="Stursova M."/>
            <person name="Weitz H."/>
            <person name="Taylor A."/>
            <person name="Grigoriev I.V."/>
            <person name="Nagy L.G."/>
            <person name="Martin F."/>
            <person name="Kauserud H."/>
        </authorList>
    </citation>
    <scope>NUCLEOTIDE SEQUENCE</scope>
    <source>
        <strain evidence="1">9284</strain>
    </source>
</reference>